<evidence type="ECO:0000259" key="7">
    <source>
        <dbReference type="Pfam" id="PF17137"/>
    </source>
</evidence>
<dbReference type="Gene3D" id="3.20.20.80">
    <property type="entry name" value="Glycosidases"/>
    <property type="match status" value="1"/>
</dbReference>
<dbReference type="PANTHER" id="PTHR22762:SF166">
    <property type="entry name" value="ALPHA-GLUCOSIDASE"/>
    <property type="match status" value="1"/>
</dbReference>
<dbReference type="PROSITE" id="PS00129">
    <property type="entry name" value="GLYCOSYL_HYDROL_F31_1"/>
    <property type="match status" value="1"/>
</dbReference>
<dbReference type="CDD" id="cd14752">
    <property type="entry name" value="GH31_N"/>
    <property type="match status" value="1"/>
</dbReference>
<gene>
    <name evidence="9" type="ORF">SAMN05443507_103104</name>
</gene>
<feature type="domain" description="DUF5110" evidence="7">
    <location>
        <begin position="693"/>
        <end position="759"/>
    </location>
</feature>
<dbReference type="InterPro" id="IPR030458">
    <property type="entry name" value="Glyco_hydro_31_AS"/>
</dbReference>
<keyword evidence="3 4" id="KW-0326">Glycosidase</keyword>
<dbReference type="EMBL" id="FRAF01000003">
    <property type="protein sequence ID" value="SHJ75713.1"/>
    <property type="molecule type" value="Genomic_DNA"/>
</dbReference>
<dbReference type="InterPro" id="IPR011013">
    <property type="entry name" value="Gal_mutarotase_sf_dom"/>
</dbReference>
<dbReference type="SUPFAM" id="SSF51445">
    <property type="entry name" value="(Trans)glycosidases"/>
    <property type="match status" value="1"/>
</dbReference>
<evidence type="ECO:0000256" key="4">
    <source>
        <dbReference type="RuleBase" id="RU361185"/>
    </source>
</evidence>
<evidence type="ECO:0000259" key="8">
    <source>
        <dbReference type="Pfam" id="PF21365"/>
    </source>
</evidence>
<dbReference type="GO" id="GO:0090599">
    <property type="term" value="F:alpha-glucosidase activity"/>
    <property type="evidence" value="ECO:0007669"/>
    <property type="project" value="UniProtKB-ARBA"/>
</dbReference>
<sequence length="796" mass="90387">MQSSEAIHPERLGSYDQQSAGYWLEQMISTHQEKHTLCVSFQHDIQVKVRHLTESIVRLTVQAGSDTDSVPSPGITPLAAQPFTIEENQSSVVSRFGELAVTISNGSPASLSISDSQGVSRLRVDSIRFFADGSSQLRLASEAEADYFGLGEKTGWLSKQGSKTVMWNSDVYAPHNLETEALYVSIPYLLKLDAKGATGFLLDAPAKSEWNLQKSHQEITITLDTGAVDFYVILGQDAKQVTERYTELSGRMPLPPAWSLGYHQSRYSYMSQQEVEQLAEEFRSREIPCDAIHLDIHYMRGYRVFTFDANRFPNPKKMVGNLLEQGFHIVPIVDPGVKRDVEYTVYQEGVSGNYFCRRLEGELYFGEVWPGISAFPDFTSSATRSWWGEKHKFYTQLGIQGIWNDMNEPAVFNESKTMELDVMHQAEGRPQPHRALHNLYGLQMSRATYEGLREQLQGERPFVLTRSGYIGVQRYAAVWTGDNRSFWEHMEMAVPMLLNMGLSGIPFAGVDVGGFAYDTQPELLARWTQLGAFLPFFRNHSAIDAIRQEPWRFGEEIEAVCRAAIARRYRLIPYLYSVFAEAARKGWPVVRPIFMEAPGDSTARTVADEFFVGRHLLAAPVLRPQQRKRMVYFPEGEWVDVESGLTYSGAQYHIVDAPLSHMPLFARAGAPIAETDVYSHLQFEHQDVLRIVFYGHPVGETAETLDLYEDDGHSFAYEQKNAYNLVRIQSKRRGNEWIVTLDLVHEGYSTPYTYRELRFTGAAKCWQIDTDYRQDGDDIIVQLPVGQTSRLILRPM</sequence>
<evidence type="ECO:0000256" key="3">
    <source>
        <dbReference type="ARBA" id="ARBA00023295"/>
    </source>
</evidence>
<dbReference type="Pfam" id="PF21365">
    <property type="entry name" value="Glyco_hydro_31_3rd"/>
    <property type="match status" value="1"/>
</dbReference>
<reference evidence="10" key="1">
    <citation type="submission" date="2016-11" db="EMBL/GenBank/DDBJ databases">
        <authorList>
            <person name="Varghese N."/>
            <person name="Submissions S."/>
        </authorList>
    </citation>
    <scope>NUCLEOTIDE SEQUENCE [LARGE SCALE GENOMIC DNA]</scope>
    <source>
        <strain evidence="10">USBA-503</strain>
    </source>
</reference>
<dbReference type="RefSeq" id="WP_072873013.1">
    <property type="nucleotide sequence ID" value="NZ_FRAF01000003.1"/>
</dbReference>
<organism evidence="9 10">
    <name type="scientific">Alicyclobacillus tolerans</name>
    <dbReference type="NCBI Taxonomy" id="90970"/>
    <lineage>
        <taxon>Bacteria</taxon>
        <taxon>Bacillati</taxon>
        <taxon>Bacillota</taxon>
        <taxon>Bacilli</taxon>
        <taxon>Bacillales</taxon>
        <taxon>Alicyclobacillaceae</taxon>
        <taxon>Alicyclobacillus</taxon>
    </lineage>
</organism>
<dbReference type="Pfam" id="PF17137">
    <property type="entry name" value="DUF5110"/>
    <property type="match status" value="1"/>
</dbReference>
<protein>
    <submittedName>
        <fullName evidence="9">Alpha-glucosidase</fullName>
    </submittedName>
</protein>
<comment type="similarity">
    <text evidence="1 4">Belongs to the glycosyl hydrolase 31 family.</text>
</comment>
<dbReference type="OrthoDB" id="176168at2"/>
<dbReference type="InterPro" id="IPR033403">
    <property type="entry name" value="DUF5110"/>
</dbReference>
<keyword evidence="2 4" id="KW-0378">Hydrolase</keyword>
<dbReference type="InterPro" id="IPR025887">
    <property type="entry name" value="Glyco_hydro_31_N_dom"/>
</dbReference>
<proteinExistence type="inferred from homology"/>
<dbReference type="Gene3D" id="2.60.40.1760">
    <property type="entry name" value="glycosyl hydrolase (family 31)"/>
    <property type="match status" value="1"/>
</dbReference>
<dbReference type="Pfam" id="PF13802">
    <property type="entry name" value="Gal_mutarotas_2"/>
    <property type="match status" value="1"/>
</dbReference>
<name>A0A1M6LX88_9BACL</name>
<dbReference type="GO" id="GO:0005975">
    <property type="term" value="P:carbohydrate metabolic process"/>
    <property type="evidence" value="ECO:0007669"/>
    <property type="project" value="InterPro"/>
</dbReference>
<feature type="domain" description="Glycosyl hydrolase family 31 C-terminal" evidence="8">
    <location>
        <begin position="586"/>
        <end position="670"/>
    </location>
</feature>
<dbReference type="InterPro" id="IPR030459">
    <property type="entry name" value="Glyco_hydro_31_CS"/>
</dbReference>
<dbReference type="InterPro" id="IPR017853">
    <property type="entry name" value="GH"/>
</dbReference>
<feature type="domain" description="Glycoside hydrolase family 31 TIM barrel" evidence="5">
    <location>
        <begin position="253"/>
        <end position="577"/>
    </location>
</feature>
<dbReference type="Pfam" id="PF01055">
    <property type="entry name" value="Glyco_hydro_31_2nd"/>
    <property type="match status" value="1"/>
</dbReference>
<dbReference type="GO" id="GO:0030246">
    <property type="term" value="F:carbohydrate binding"/>
    <property type="evidence" value="ECO:0007669"/>
    <property type="project" value="InterPro"/>
</dbReference>
<evidence type="ECO:0000259" key="5">
    <source>
        <dbReference type="Pfam" id="PF01055"/>
    </source>
</evidence>
<dbReference type="Proteomes" id="UP000184016">
    <property type="component" value="Unassembled WGS sequence"/>
</dbReference>
<evidence type="ECO:0000313" key="9">
    <source>
        <dbReference type="EMBL" id="SHJ75713.1"/>
    </source>
</evidence>
<dbReference type="InterPro" id="IPR000322">
    <property type="entry name" value="Glyco_hydro_31_TIM"/>
</dbReference>
<accession>A0A1M6LX88</accession>
<evidence type="ECO:0000256" key="2">
    <source>
        <dbReference type="ARBA" id="ARBA00022801"/>
    </source>
</evidence>
<dbReference type="Gene3D" id="2.60.40.1180">
    <property type="entry name" value="Golgi alpha-mannosidase II"/>
    <property type="match status" value="2"/>
</dbReference>
<dbReference type="InterPro" id="IPR013780">
    <property type="entry name" value="Glyco_hydro_b"/>
</dbReference>
<evidence type="ECO:0000313" key="10">
    <source>
        <dbReference type="Proteomes" id="UP000184016"/>
    </source>
</evidence>
<dbReference type="CDD" id="cd06604">
    <property type="entry name" value="GH31_glucosidase_II_MalA"/>
    <property type="match status" value="1"/>
</dbReference>
<evidence type="ECO:0000256" key="1">
    <source>
        <dbReference type="ARBA" id="ARBA00007806"/>
    </source>
</evidence>
<evidence type="ECO:0000259" key="6">
    <source>
        <dbReference type="Pfam" id="PF13802"/>
    </source>
</evidence>
<dbReference type="PROSITE" id="PS00707">
    <property type="entry name" value="GLYCOSYL_HYDROL_F31_2"/>
    <property type="match status" value="1"/>
</dbReference>
<dbReference type="STRING" id="1830138.SAMN05443507_103104"/>
<dbReference type="AlphaFoldDB" id="A0A1M6LX88"/>
<keyword evidence="10" id="KW-1185">Reference proteome</keyword>
<feature type="domain" description="Glycoside hydrolase family 31 N-terminal" evidence="6">
    <location>
        <begin position="47"/>
        <end position="210"/>
    </location>
</feature>
<dbReference type="InterPro" id="IPR048395">
    <property type="entry name" value="Glyco_hydro_31_C"/>
</dbReference>
<dbReference type="SUPFAM" id="SSF74650">
    <property type="entry name" value="Galactose mutarotase-like"/>
    <property type="match status" value="1"/>
</dbReference>
<dbReference type="SUPFAM" id="SSF51011">
    <property type="entry name" value="Glycosyl hydrolase domain"/>
    <property type="match status" value="1"/>
</dbReference>
<dbReference type="PANTHER" id="PTHR22762">
    <property type="entry name" value="ALPHA-GLUCOSIDASE"/>
    <property type="match status" value="1"/>
</dbReference>